<keyword evidence="2" id="KW-1185">Reference proteome</keyword>
<dbReference type="OrthoDB" id="8006009at2"/>
<dbReference type="EMBL" id="FOTK01000038">
    <property type="protein sequence ID" value="SFM57183.1"/>
    <property type="molecule type" value="Genomic_DNA"/>
</dbReference>
<dbReference type="Proteomes" id="UP000199048">
    <property type="component" value="Unassembled WGS sequence"/>
</dbReference>
<dbReference type="STRING" id="582667.SAMN05192568_103862"/>
<name>A0A1I4RZ09_9HYPH</name>
<protein>
    <submittedName>
        <fullName evidence="1">Uncharacterized protein</fullName>
    </submittedName>
</protein>
<accession>A0A1I4RZ09</accession>
<proteinExistence type="predicted"/>
<reference evidence="2" key="1">
    <citation type="submission" date="2016-10" db="EMBL/GenBank/DDBJ databases">
        <authorList>
            <person name="Varghese N."/>
            <person name="Submissions S."/>
        </authorList>
    </citation>
    <scope>NUCLEOTIDE SEQUENCE [LARGE SCALE GENOMIC DNA]</scope>
    <source>
        <strain evidence="2">BL36</strain>
    </source>
</reference>
<sequence length="79" mass="8503">MSNLRVSPTKPASQSEDALIHMSQAEFVAAWEAIVGEPPATMLASRSEMIRLLVDSASMETLAGSPDTLPVSVDHLRRP</sequence>
<evidence type="ECO:0000313" key="1">
    <source>
        <dbReference type="EMBL" id="SFM57183.1"/>
    </source>
</evidence>
<evidence type="ECO:0000313" key="2">
    <source>
        <dbReference type="Proteomes" id="UP000199048"/>
    </source>
</evidence>
<gene>
    <name evidence="1" type="ORF">SAMN05192568_103862</name>
</gene>
<organism evidence="1 2">
    <name type="scientific">Methylobacterium pseudosasicola</name>
    <dbReference type="NCBI Taxonomy" id="582667"/>
    <lineage>
        <taxon>Bacteria</taxon>
        <taxon>Pseudomonadati</taxon>
        <taxon>Pseudomonadota</taxon>
        <taxon>Alphaproteobacteria</taxon>
        <taxon>Hyphomicrobiales</taxon>
        <taxon>Methylobacteriaceae</taxon>
        <taxon>Methylobacterium</taxon>
    </lineage>
</organism>
<dbReference type="AlphaFoldDB" id="A0A1I4RZ09"/>